<evidence type="ECO:0000313" key="2">
    <source>
        <dbReference type="Proteomes" id="UP000006546"/>
    </source>
</evidence>
<dbReference type="KEGG" id="tbe:Trebr_2221"/>
<evidence type="ECO:0000313" key="1">
    <source>
        <dbReference type="EMBL" id="AEE17632.1"/>
    </source>
</evidence>
<sequence>MTEIEKFSADVKRIVKHDRADHGGSYDGLRAAQKAAELFSSYNKELAGLPESIADYWLHTYVEPSADADNEPSEEHVEWLASALAFLAGDERECVGFSAADWRTLCDLVNYEAEDLPIDVLSDLMTILVNRKAL</sequence>
<dbReference type="STRING" id="906968.Trebr_2221"/>
<proteinExistence type="predicted"/>
<protein>
    <submittedName>
        <fullName evidence="1">Uncharacterized protein</fullName>
    </submittedName>
</protein>
<dbReference type="Proteomes" id="UP000006546">
    <property type="component" value="Chromosome"/>
</dbReference>
<reference evidence="2" key="1">
    <citation type="submission" date="2011-04" db="EMBL/GenBank/DDBJ databases">
        <title>The complete genome of Treponema brennaborense DSM 12168.</title>
        <authorList>
            <person name="Lucas S."/>
            <person name="Han J."/>
            <person name="Lapidus A."/>
            <person name="Bruce D."/>
            <person name="Goodwin L."/>
            <person name="Pitluck S."/>
            <person name="Peters L."/>
            <person name="Kyrpides N."/>
            <person name="Mavromatis K."/>
            <person name="Ivanova N."/>
            <person name="Mikhailova N."/>
            <person name="Pagani I."/>
            <person name="Teshima H."/>
            <person name="Detter J.C."/>
            <person name="Tapia R."/>
            <person name="Han C."/>
            <person name="Land M."/>
            <person name="Hauser L."/>
            <person name="Markowitz V."/>
            <person name="Cheng J.-F."/>
            <person name="Hugenholtz P."/>
            <person name="Woyke T."/>
            <person name="Wu D."/>
            <person name="Gronow S."/>
            <person name="Wellnitz S."/>
            <person name="Brambilla E."/>
            <person name="Klenk H.-P."/>
            <person name="Eisen J.A."/>
        </authorList>
    </citation>
    <scope>NUCLEOTIDE SEQUENCE [LARGE SCALE GENOMIC DNA]</scope>
    <source>
        <strain evidence="2">DSM 12168 / CIP 105900 / DD5/3</strain>
    </source>
</reference>
<dbReference type="AlphaFoldDB" id="F4LL58"/>
<dbReference type="EMBL" id="CP002696">
    <property type="protein sequence ID" value="AEE17632.1"/>
    <property type="molecule type" value="Genomic_DNA"/>
</dbReference>
<dbReference type="HOGENOM" id="CLU_1854340_0_0_12"/>
<gene>
    <name evidence="1" type="ordered locus">Trebr_2221</name>
</gene>
<keyword evidence="2" id="KW-1185">Reference proteome</keyword>
<name>F4LL58_TREBD</name>
<dbReference type="OrthoDB" id="360179at2"/>
<organism evidence="1 2">
    <name type="scientific">Treponema brennaborense (strain DSM 12168 / CIP 105900 / DD5/3)</name>
    <dbReference type="NCBI Taxonomy" id="906968"/>
    <lineage>
        <taxon>Bacteria</taxon>
        <taxon>Pseudomonadati</taxon>
        <taxon>Spirochaetota</taxon>
        <taxon>Spirochaetia</taxon>
        <taxon>Spirochaetales</taxon>
        <taxon>Treponemataceae</taxon>
        <taxon>Treponema</taxon>
    </lineage>
</organism>
<dbReference type="eggNOG" id="ENOG5031CX7">
    <property type="taxonomic scope" value="Bacteria"/>
</dbReference>
<dbReference type="RefSeq" id="WP_013759334.1">
    <property type="nucleotide sequence ID" value="NC_015500.1"/>
</dbReference>
<accession>F4LL58</accession>